<gene>
    <name evidence="1" type="ORF">H5410_059515</name>
</gene>
<name>A0A9J5W2N3_SOLCO</name>
<sequence length="63" mass="6995">MLGLFTFGVAPVSTLHGCGCEIRVRFGQRILGTLTKIDGESLDNFNDSHKKLSEIEENEIPFI</sequence>
<dbReference type="Proteomes" id="UP000824120">
    <property type="component" value="Chromosome 12"/>
</dbReference>
<organism evidence="1 2">
    <name type="scientific">Solanum commersonii</name>
    <name type="common">Commerson's wild potato</name>
    <name type="synonym">Commerson's nightshade</name>
    <dbReference type="NCBI Taxonomy" id="4109"/>
    <lineage>
        <taxon>Eukaryota</taxon>
        <taxon>Viridiplantae</taxon>
        <taxon>Streptophyta</taxon>
        <taxon>Embryophyta</taxon>
        <taxon>Tracheophyta</taxon>
        <taxon>Spermatophyta</taxon>
        <taxon>Magnoliopsida</taxon>
        <taxon>eudicotyledons</taxon>
        <taxon>Gunneridae</taxon>
        <taxon>Pentapetalae</taxon>
        <taxon>asterids</taxon>
        <taxon>lamiids</taxon>
        <taxon>Solanales</taxon>
        <taxon>Solanaceae</taxon>
        <taxon>Solanoideae</taxon>
        <taxon>Solaneae</taxon>
        <taxon>Solanum</taxon>
    </lineage>
</organism>
<comment type="caution">
    <text evidence="1">The sequence shown here is derived from an EMBL/GenBank/DDBJ whole genome shotgun (WGS) entry which is preliminary data.</text>
</comment>
<reference evidence="1 2" key="1">
    <citation type="submission" date="2020-09" db="EMBL/GenBank/DDBJ databases">
        <title>De no assembly of potato wild relative species, Solanum commersonii.</title>
        <authorList>
            <person name="Cho K."/>
        </authorList>
    </citation>
    <scope>NUCLEOTIDE SEQUENCE [LARGE SCALE GENOMIC DNA]</scope>
    <source>
        <strain evidence="1">LZ3.2</strain>
        <tissue evidence="1">Leaf</tissue>
    </source>
</reference>
<keyword evidence="2" id="KW-1185">Reference proteome</keyword>
<dbReference type="EMBL" id="JACXVP010000012">
    <property type="protein sequence ID" value="KAG5569749.1"/>
    <property type="molecule type" value="Genomic_DNA"/>
</dbReference>
<evidence type="ECO:0000313" key="2">
    <source>
        <dbReference type="Proteomes" id="UP000824120"/>
    </source>
</evidence>
<dbReference type="AlphaFoldDB" id="A0A9J5W2N3"/>
<proteinExistence type="predicted"/>
<accession>A0A9J5W2N3</accession>
<evidence type="ECO:0000313" key="1">
    <source>
        <dbReference type="EMBL" id="KAG5569749.1"/>
    </source>
</evidence>
<protein>
    <submittedName>
        <fullName evidence="1">Uncharacterized protein</fullName>
    </submittedName>
</protein>